<name>A0A1H2YF60_9FLAO</name>
<dbReference type="InterPro" id="IPR045540">
    <property type="entry name" value="YegS/DAGK_C"/>
</dbReference>
<evidence type="ECO:0000259" key="5">
    <source>
        <dbReference type="PROSITE" id="PS50146"/>
    </source>
</evidence>
<evidence type="ECO:0000256" key="3">
    <source>
        <dbReference type="ARBA" id="ARBA00022777"/>
    </source>
</evidence>
<sequence>MGHQRIHFIVNPIAGKGERVLNEGHLEQFFIKSFHRLTVKYSQYKTHASTLTKESIAEGADIIVACGGDGTINEVASCLLGTNIPLGIIPFGSGNGLASNLHIPKNLRKALGLLRNAHTIRIDAGRINDHYFFSNTGVGFDASVIKNYESSNRRTLSGYLGACMTSFKELKKSQAIKIKSNGKEWSTEPFLVFVSNTNVMGYHLSLTPHASLQDGLLDVLVICRINRFKMLVLGALLLMNRPHLLKEATHFQTTGLDLSGLPGAHFDSQIDGEFHPMGDNTISIGIEKKALTVIVPRPKG</sequence>
<keyword evidence="1" id="KW-0808">Transferase</keyword>
<protein>
    <submittedName>
        <fullName evidence="6">Lipid kinase, YegS/Rv2252/BmrU family</fullName>
    </submittedName>
</protein>
<dbReference type="SUPFAM" id="SSF111331">
    <property type="entry name" value="NAD kinase/diacylglycerol kinase-like"/>
    <property type="match status" value="1"/>
</dbReference>
<accession>A0A1H2YF60</accession>
<dbReference type="OrthoDB" id="9786026at2"/>
<dbReference type="Proteomes" id="UP000199592">
    <property type="component" value="Unassembled WGS sequence"/>
</dbReference>
<dbReference type="InterPro" id="IPR017438">
    <property type="entry name" value="ATP-NAD_kinase_N"/>
</dbReference>
<dbReference type="PROSITE" id="PS50146">
    <property type="entry name" value="DAGK"/>
    <property type="match status" value="1"/>
</dbReference>
<proteinExistence type="predicted"/>
<dbReference type="AlphaFoldDB" id="A0A1H2YF60"/>
<keyword evidence="2" id="KW-0547">Nucleotide-binding</keyword>
<evidence type="ECO:0000313" key="7">
    <source>
        <dbReference type="Proteomes" id="UP000199592"/>
    </source>
</evidence>
<evidence type="ECO:0000256" key="1">
    <source>
        <dbReference type="ARBA" id="ARBA00022679"/>
    </source>
</evidence>
<dbReference type="PANTHER" id="PTHR12358">
    <property type="entry name" value="SPHINGOSINE KINASE"/>
    <property type="match status" value="1"/>
</dbReference>
<feature type="domain" description="DAGKc" evidence="5">
    <location>
        <begin position="1"/>
        <end position="131"/>
    </location>
</feature>
<dbReference type="RefSeq" id="WP_090298281.1">
    <property type="nucleotide sequence ID" value="NZ_FNKI01000004.1"/>
</dbReference>
<dbReference type="Pfam" id="PF00781">
    <property type="entry name" value="DAGK_cat"/>
    <property type="match status" value="1"/>
</dbReference>
<gene>
    <name evidence="6" type="ORF">SAMN04487892_3059</name>
</gene>
<dbReference type="Pfam" id="PF19279">
    <property type="entry name" value="YegS_C"/>
    <property type="match status" value="1"/>
</dbReference>
<dbReference type="Gene3D" id="3.40.50.10330">
    <property type="entry name" value="Probable inorganic polyphosphate/atp-NAD kinase, domain 1"/>
    <property type="match status" value="1"/>
</dbReference>
<dbReference type="SMART" id="SM00046">
    <property type="entry name" value="DAGKc"/>
    <property type="match status" value="1"/>
</dbReference>
<dbReference type="PANTHER" id="PTHR12358:SF54">
    <property type="entry name" value="SPHINGOSINE KINASE RELATED PROTEIN"/>
    <property type="match status" value="1"/>
</dbReference>
<keyword evidence="4" id="KW-0067">ATP-binding</keyword>
<evidence type="ECO:0000313" key="6">
    <source>
        <dbReference type="EMBL" id="SDX03651.1"/>
    </source>
</evidence>
<dbReference type="InterPro" id="IPR001206">
    <property type="entry name" value="Diacylglycerol_kinase_cat_dom"/>
</dbReference>
<keyword evidence="3 6" id="KW-0418">Kinase</keyword>
<dbReference type="STRING" id="1073328.SAMN05216294_2962"/>
<organism evidence="6 7">
    <name type="scientific">Flagellimonas zhangzhouensis</name>
    <dbReference type="NCBI Taxonomy" id="1073328"/>
    <lineage>
        <taxon>Bacteria</taxon>
        <taxon>Pseudomonadati</taxon>
        <taxon>Bacteroidota</taxon>
        <taxon>Flavobacteriia</taxon>
        <taxon>Flavobacteriales</taxon>
        <taxon>Flavobacteriaceae</taxon>
        <taxon>Flagellimonas</taxon>
    </lineage>
</organism>
<dbReference type="InterPro" id="IPR050187">
    <property type="entry name" value="Lipid_Phosphate_FormReg"/>
</dbReference>
<dbReference type="InterPro" id="IPR016064">
    <property type="entry name" value="NAD/diacylglycerol_kinase_sf"/>
</dbReference>
<dbReference type="EMBL" id="FNMY01000005">
    <property type="protein sequence ID" value="SDX03651.1"/>
    <property type="molecule type" value="Genomic_DNA"/>
</dbReference>
<dbReference type="GO" id="GO:0016301">
    <property type="term" value="F:kinase activity"/>
    <property type="evidence" value="ECO:0007669"/>
    <property type="project" value="UniProtKB-KW"/>
</dbReference>
<dbReference type="Gene3D" id="2.60.200.40">
    <property type="match status" value="1"/>
</dbReference>
<dbReference type="GO" id="GO:0005524">
    <property type="term" value="F:ATP binding"/>
    <property type="evidence" value="ECO:0007669"/>
    <property type="project" value="UniProtKB-KW"/>
</dbReference>
<evidence type="ECO:0000256" key="2">
    <source>
        <dbReference type="ARBA" id="ARBA00022741"/>
    </source>
</evidence>
<evidence type="ECO:0000256" key="4">
    <source>
        <dbReference type="ARBA" id="ARBA00022840"/>
    </source>
</evidence>
<reference evidence="7" key="1">
    <citation type="submission" date="2016-10" db="EMBL/GenBank/DDBJ databases">
        <authorList>
            <person name="Varghese N."/>
            <person name="Submissions S."/>
        </authorList>
    </citation>
    <scope>NUCLEOTIDE SEQUENCE [LARGE SCALE GENOMIC DNA]</scope>
    <source>
        <strain evidence="7">DSM 25030</strain>
    </source>
</reference>
<keyword evidence="7" id="KW-1185">Reference proteome</keyword>